<dbReference type="AlphaFoldDB" id="A0A218P1E4"/>
<dbReference type="GeneID" id="33323852"/>
<evidence type="ECO:0000313" key="3">
    <source>
        <dbReference type="Proteomes" id="UP000197156"/>
    </source>
</evidence>
<organism evidence="2 3">
    <name type="scientific">Thermococcus celer Vu 13 = JCM 8558</name>
    <dbReference type="NCBI Taxonomy" id="1293037"/>
    <lineage>
        <taxon>Archaea</taxon>
        <taxon>Methanobacteriati</taxon>
        <taxon>Methanobacteriota</taxon>
        <taxon>Thermococci</taxon>
        <taxon>Thermococcales</taxon>
        <taxon>Thermococcaceae</taxon>
        <taxon>Thermococcus</taxon>
    </lineage>
</organism>
<dbReference type="KEGG" id="tce:A3L02_03805"/>
<evidence type="ECO:0000313" key="2">
    <source>
        <dbReference type="EMBL" id="ASI98749.1"/>
    </source>
</evidence>
<keyword evidence="1" id="KW-0472">Membrane</keyword>
<name>A0A218P1E4_THECE</name>
<reference evidence="2 3" key="1">
    <citation type="submission" date="2016-03" db="EMBL/GenBank/DDBJ databases">
        <title>Complete genome sequence of Thermococcus celer.</title>
        <authorList>
            <person name="Oger P.M."/>
        </authorList>
    </citation>
    <scope>NUCLEOTIDE SEQUENCE [LARGE SCALE GENOMIC DNA]</scope>
    <source>
        <strain evidence="2 3">Vu 13</strain>
    </source>
</reference>
<dbReference type="Proteomes" id="UP000197156">
    <property type="component" value="Chromosome"/>
</dbReference>
<protein>
    <submittedName>
        <fullName evidence="2">Uncharacterized protein</fullName>
    </submittedName>
</protein>
<keyword evidence="1" id="KW-1133">Transmembrane helix</keyword>
<dbReference type="OrthoDB" id="97152at2157"/>
<feature type="transmembrane region" description="Helical" evidence="1">
    <location>
        <begin position="139"/>
        <end position="158"/>
    </location>
</feature>
<accession>A0A218P1E4</accession>
<proteinExistence type="predicted"/>
<sequence length="168" mass="19365">MMAERLLKPRYRVAVIDLQKFEPEGIIGAFKRKGAHVSPLSGELDPGLAVDAFLSSSYGDYVYVLKFNGRTFLARHTKPIEEKNWKAPKRYMVRDESGLRRILLQETSKRAMLLTGASVALIWGTVLWFVWMYLRGNPFATFLMFFLGFLLTDVEKVLQYLTLGYCRE</sequence>
<feature type="transmembrane region" description="Helical" evidence="1">
    <location>
        <begin position="111"/>
        <end position="133"/>
    </location>
</feature>
<gene>
    <name evidence="2" type="ORF">A3L02_03805</name>
</gene>
<dbReference type="RefSeq" id="WP_088862706.1">
    <property type="nucleotide sequence ID" value="NZ_CP014854.1"/>
</dbReference>
<evidence type="ECO:0000256" key="1">
    <source>
        <dbReference type="SAM" id="Phobius"/>
    </source>
</evidence>
<keyword evidence="1" id="KW-0812">Transmembrane</keyword>
<dbReference type="EMBL" id="CP014854">
    <property type="protein sequence ID" value="ASI98749.1"/>
    <property type="molecule type" value="Genomic_DNA"/>
</dbReference>
<keyword evidence="3" id="KW-1185">Reference proteome</keyword>